<gene>
    <name evidence="3" type="ORF">THAOC_06598</name>
</gene>
<feature type="compositionally biased region" description="Pro residues" evidence="1">
    <location>
        <begin position="102"/>
        <end position="119"/>
    </location>
</feature>
<keyword evidence="4" id="KW-1185">Reference proteome</keyword>
<accession>K0SZV8</accession>
<feature type="compositionally biased region" description="Low complexity" evidence="1">
    <location>
        <begin position="128"/>
        <end position="145"/>
    </location>
</feature>
<feature type="compositionally biased region" description="Basic residues" evidence="1">
    <location>
        <begin position="146"/>
        <end position="162"/>
    </location>
</feature>
<dbReference type="InterPro" id="IPR036378">
    <property type="entry name" value="FAS1_dom_sf"/>
</dbReference>
<dbReference type="Pfam" id="PF02469">
    <property type="entry name" value="Fasciclin"/>
    <property type="match status" value="1"/>
</dbReference>
<feature type="region of interest" description="Disordered" evidence="1">
    <location>
        <begin position="101"/>
        <end position="176"/>
    </location>
</feature>
<evidence type="ECO:0000259" key="2">
    <source>
        <dbReference type="PROSITE" id="PS50213"/>
    </source>
</evidence>
<reference evidence="3 4" key="1">
    <citation type="journal article" date="2012" name="Genome Biol.">
        <title>Genome and low-iron response of an oceanic diatom adapted to chronic iron limitation.</title>
        <authorList>
            <person name="Lommer M."/>
            <person name="Specht M."/>
            <person name="Roy A.S."/>
            <person name="Kraemer L."/>
            <person name="Andreson R."/>
            <person name="Gutowska M.A."/>
            <person name="Wolf J."/>
            <person name="Bergner S.V."/>
            <person name="Schilhabel M.B."/>
            <person name="Klostermeier U.C."/>
            <person name="Beiko R.G."/>
            <person name="Rosenstiel P."/>
            <person name="Hippler M."/>
            <person name="Laroche J."/>
        </authorList>
    </citation>
    <scope>NUCLEOTIDE SEQUENCE [LARGE SCALE GENOMIC DNA]</scope>
    <source>
        <strain evidence="3 4">CCMP1005</strain>
    </source>
</reference>
<dbReference type="Gene3D" id="2.30.180.10">
    <property type="entry name" value="FAS1 domain"/>
    <property type="match status" value="1"/>
</dbReference>
<dbReference type="PROSITE" id="PS50213">
    <property type="entry name" value="FAS1"/>
    <property type="match status" value="1"/>
</dbReference>
<dbReference type="InterPro" id="IPR000782">
    <property type="entry name" value="FAS1_domain"/>
</dbReference>
<dbReference type="EMBL" id="AGNL01006600">
    <property type="protein sequence ID" value="EJK71918.1"/>
    <property type="molecule type" value="Genomic_DNA"/>
</dbReference>
<dbReference type="PANTHER" id="PTHR10900:SF77">
    <property type="entry name" value="FI19380P1"/>
    <property type="match status" value="1"/>
</dbReference>
<feature type="domain" description="FAS1" evidence="2">
    <location>
        <begin position="1"/>
        <end position="98"/>
    </location>
</feature>
<dbReference type="InterPro" id="IPR050904">
    <property type="entry name" value="Adhesion/Biosynth-related"/>
</dbReference>
<dbReference type="OrthoDB" id="286301at2759"/>
<evidence type="ECO:0000256" key="1">
    <source>
        <dbReference type="SAM" id="MobiDB-lite"/>
    </source>
</evidence>
<dbReference type="PANTHER" id="PTHR10900">
    <property type="entry name" value="PERIOSTIN-RELATED"/>
    <property type="match status" value="1"/>
</dbReference>
<sequence length="273" mass="29279">PTDSAFAKLPKDVVDVAVDPLNRELLVDVLLTHVIGTVVSSSTLGQIPMLPSLSGSQLFLDKDSITVVDVQSNTSGMVVAPFDTFATNGLIHAIDEVLVLSQPPPSPAPTPESTPPPTMVPTKRGKSGKANSGKAKSGKANSGKAKSGKAKSGKVKSNKSKSLKHEKGKKEKKLYRVRRRRHRLGTAVASRRRLIITTTPARKRRRQAQELHGLPPRQVLRRGLPEGPPQEAQEGLQATRSRAQGRAAVQAGGGLLPDPALCPFRFRWMSIPG</sequence>
<feature type="region of interest" description="Disordered" evidence="1">
    <location>
        <begin position="219"/>
        <end position="246"/>
    </location>
</feature>
<dbReference type="GO" id="GO:0005615">
    <property type="term" value="C:extracellular space"/>
    <property type="evidence" value="ECO:0007669"/>
    <property type="project" value="TreeGrafter"/>
</dbReference>
<dbReference type="SUPFAM" id="SSF82153">
    <property type="entry name" value="FAS1 domain"/>
    <property type="match status" value="1"/>
</dbReference>
<name>K0SZV8_THAOC</name>
<dbReference type="SMART" id="SM00554">
    <property type="entry name" value="FAS1"/>
    <property type="match status" value="1"/>
</dbReference>
<protein>
    <recommendedName>
        <fullName evidence="2">FAS1 domain-containing protein</fullName>
    </recommendedName>
</protein>
<dbReference type="AlphaFoldDB" id="K0SZV8"/>
<feature type="non-terminal residue" evidence="3">
    <location>
        <position position="1"/>
    </location>
</feature>
<evidence type="ECO:0000313" key="3">
    <source>
        <dbReference type="EMBL" id="EJK71918.1"/>
    </source>
</evidence>
<comment type="caution">
    <text evidence="3">The sequence shown here is derived from an EMBL/GenBank/DDBJ whole genome shotgun (WGS) entry which is preliminary data.</text>
</comment>
<proteinExistence type="predicted"/>
<organism evidence="3 4">
    <name type="scientific">Thalassiosira oceanica</name>
    <name type="common">Marine diatom</name>
    <dbReference type="NCBI Taxonomy" id="159749"/>
    <lineage>
        <taxon>Eukaryota</taxon>
        <taxon>Sar</taxon>
        <taxon>Stramenopiles</taxon>
        <taxon>Ochrophyta</taxon>
        <taxon>Bacillariophyta</taxon>
        <taxon>Coscinodiscophyceae</taxon>
        <taxon>Thalassiosirophycidae</taxon>
        <taxon>Thalassiosirales</taxon>
        <taxon>Thalassiosiraceae</taxon>
        <taxon>Thalassiosira</taxon>
    </lineage>
</organism>
<dbReference type="Proteomes" id="UP000266841">
    <property type="component" value="Unassembled WGS sequence"/>
</dbReference>
<evidence type="ECO:0000313" key="4">
    <source>
        <dbReference type="Proteomes" id="UP000266841"/>
    </source>
</evidence>